<gene>
    <name evidence="3" type="ORF">A2721_02475</name>
</gene>
<name>A0A1F6A4K2_9BACT</name>
<reference evidence="3 4" key="1">
    <citation type="journal article" date="2016" name="Nat. Commun.">
        <title>Thousands of microbial genomes shed light on interconnected biogeochemical processes in an aquifer system.</title>
        <authorList>
            <person name="Anantharaman K."/>
            <person name="Brown C.T."/>
            <person name="Hug L.A."/>
            <person name="Sharon I."/>
            <person name="Castelle C.J."/>
            <person name="Probst A.J."/>
            <person name="Thomas B.C."/>
            <person name="Singh A."/>
            <person name="Wilkins M.J."/>
            <person name="Karaoz U."/>
            <person name="Brodie E.L."/>
            <person name="Williams K.H."/>
            <person name="Hubbard S.S."/>
            <person name="Banfield J.F."/>
        </authorList>
    </citation>
    <scope>NUCLEOTIDE SEQUENCE [LARGE SCALE GENOMIC DNA]</scope>
</reference>
<proteinExistence type="predicted"/>
<dbReference type="EMBL" id="MFJK01000007">
    <property type="protein sequence ID" value="OGG19372.1"/>
    <property type="molecule type" value="Genomic_DNA"/>
</dbReference>
<organism evidence="3 4">
    <name type="scientific">Candidatus Gottesmanbacteria bacterium RIFCSPHIGHO2_01_FULL_47_48</name>
    <dbReference type="NCBI Taxonomy" id="1798381"/>
    <lineage>
        <taxon>Bacteria</taxon>
        <taxon>Candidatus Gottesmaniibacteriota</taxon>
    </lineage>
</organism>
<evidence type="ECO:0000313" key="3">
    <source>
        <dbReference type="EMBL" id="OGG19372.1"/>
    </source>
</evidence>
<comment type="caution">
    <text evidence="3">The sequence shown here is derived from an EMBL/GenBank/DDBJ whole genome shotgun (WGS) entry which is preliminary data.</text>
</comment>
<dbReference type="Proteomes" id="UP000177871">
    <property type="component" value="Unassembled WGS sequence"/>
</dbReference>
<dbReference type="NCBIfam" id="TIGR00696">
    <property type="entry name" value="wecG_tagA_cpsF"/>
    <property type="match status" value="1"/>
</dbReference>
<evidence type="ECO:0000256" key="1">
    <source>
        <dbReference type="ARBA" id="ARBA00022676"/>
    </source>
</evidence>
<dbReference type="AlphaFoldDB" id="A0A1F6A4K2"/>
<keyword evidence="1" id="KW-0328">Glycosyltransferase</keyword>
<keyword evidence="2" id="KW-0808">Transferase</keyword>
<dbReference type="GO" id="GO:0016758">
    <property type="term" value="F:hexosyltransferase activity"/>
    <property type="evidence" value="ECO:0007669"/>
    <property type="project" value="TreeGrafter"/>
</dbReference>
<dbReference type="STRING" id="1798381.A2721_02475"/>
<accession>A0A1F6A4K2</accession>
<evidence type="ECO:0000313" key="4">
    <source>
        <dbReference type="Proteomes" id="UP000177871"/>
    </source>
</evidence>
<sequence length="310" mass="34782">MLILGRKKSVHRFEIGDLRFENSISCNNLIGERRKMLKKVLGVRINDLPESQAVRVVTSWLKKTTGSRFTVHGSRLIFTPGPEFIVTAQKDLEFREILNASDLNVPDGFGLKFAGIENRVLGVDLMVRLCEEAAKNDWSVGLLGGRGGVAGKAAKKLQEKFPKLQIGYALSDGKADQVLRYYFIDSSITLSYDKVTDKLSLMPEVDLLFVAFGHPTQEKLLWKMKKEKEEMKGNSQFSIPNSQFRVGMGVGGSFDFISGEVWEPTGWWSQMGLKWLGRLLSNPGHIKRVVRAVIVFPALLLRDKLLGKPQ</sequence>
<dbReference type="Pfam" id="PF03808">
    <property type="entry name" value="Glyco_tran_WecG"/>
    <property type="match status" value="1"/>
</dbReference>
<dbReference type="PANTHER" id="PTHR34136">
    <property type="match status" value="1"/>
</dbReference>
<dbReference type="InterPro" id="IPR004629">
    <property type="entry name" value="WecG_TagA_CpsF"/>
</dbReference>
<protein>
    <submittedName>
        <fullName evidence="3">Uncharacterized protein</fullName>
    </submittedName>
</protein>
<dbReference type="PANTHER" id="PTHR34136:SF1">
    <property type="entry name" value="UDP-N-ACETYL-D-MANNOSAMINURONIC ACID TRANSFERASE"/>
    <property type="match status" value="1"/>
</dbReference>
<evidence type="ECO:0000256" key="2">
    <source>
        <dbReference type="ARBA" id="ARBA00022679"/>
    </source>
</evidence>